<keyword evidence="3 10" id="KW-0813">Transport</keyword>
<comment type="function">
    <text evidence="10">Involved in transporting aromatic amino acids across the cytoplasmic membrane.</text>
</comment>
<dbReference type="GO" id="GO:0003333">
    <property type="term" value="P:amino acid transmembrane transport"/>
    <property type="evidence" value="ECO:0007669"/>
    <property type="project" value="InterPro"/>
</dbReference>
<dbReference type="AlphaFoldDB" id="A0A0U5L9R8"/>
<dbReference type="Proteomes" id="UP000059419">
    <property type="component" value="Plasmid pEM01"/>
</dbReference>
<dbReference type="GO" id="GO:0005886">
    <property type="term" value="C:plasma membrane"/>
    <property type="evidence" value="ECO:0007669"/>
    <property type="project" value="UniProtKB-SubCell"/>
</dbReference>
<dbReference type="Gene3D" id="1.20.1740.10">
    <property type="entry name" value="Amino acid/polyamine transporter I"/>
    <property type="match status" value="1"/>
</dbReference>
<evidence type="ECO:0000256" key="1">
    <source>
        <dbReference type="ARBA" id="ARBA00004429"/>
    </source>
</evidence>
<feature type="transmembrane region" description="Helical" evidence="10">
    <location>
        <begin position="70"/>
        <end position="90"/>
    </location>
</feature>
<sequence length="397" mass="42890">MVICGTVVGAGMFTLPVVMAGAWFGWSVLILIGSWASMLMSGLLFLHAARHYQAGAGYSTLTRDLLGRGWEIINSVSILFVLGILTYAYISASGPVYQHSITAAGLPVTLVETKILLTGCVAAVVCLGTKEVSRLMTVCLIAKIVLLVALFGGLLMQVKLPVLLDSQESAGMYWPYIAGVVPFCLASFGYHGNISGLDRYYGGEQQRVRKALKIGTFLALVIYLFWLTATMGNIPRSEFPAIITRGGDIEALLEALHSHLQTGYLTLLMTVFSHFAVLCSFLGVTSGLFDFIADWSGERDALRKRLKIGALTFLPPLLASIWMPNGFVTAIGYAGLLATIWAVIVPALLAVKARQRFAADRPMPLPQKLMVIAVIAFGVINIAAWTLGKANLLPLYR</sequence>
<organism evidence="11 12">
    <name type="scientific">Duffyella gerundensis</name>
    <dbReference type="NCBI Taxonomy" id="1619313"/>
    <lineage>
        <taxon>Bacteria</taxon>
        <taxon>Pseudomonadati</taxon>
        <taxon>Pseudomonadota</taxon>
        <taxon>Gammaproteobacteria</taxon>
        <taxon>Enterobacterales</taxon>
        <taxon>Erwiniaceae</taxon>
        <taxon>Duffyella</taxon>
    </lineage>
</organism>
<reference evidence="12" key="1">
    <citation type="submission" date="2015-11" db="EMBL/GenBank/DDBJ databases">
        <authorList>
            <person name="Blom J."/>
        </authorList>
    </citation>
    <scope>NUCLEOTIDE SEQUENCE [LARGE SCALE GENOMIC DNA]</scope>
    <source>
        <plasmid evidence="12">pEM01</plasmid>
    </source>
</reference>
<feature type="transmembrane region" description="Helical" evidence="10">
    <location>
        <begin position="172"/>
        <end position="190"/>
    </location>
</feature>
<name>A0A0U5L9R8_9GAMM</name>
<evidence type="ECO:0000256" key="8">
    <source>
        <dbReference type="ARBA" id="ARBA00022989"/>
    </source>
</evidence>
<dbReference type="EMBL" id="LN907828">
    <property type="protein sequence ID" value="CUU25877.1"/>
    <property type="molecule type" value="Genomic_DNA"/>
</dbReference>
<dbReference type="InterPro" id="IPR018227">
    <property type="entry name" value="Amino_acid_transport_2"/>
</dbReference>
<feature type="transmembrane region" description="Helical" evidence="10">
    <location>
        <begin position="271"/>
        <end position="293"/>
    </location>
</feature>
<evidence type="ECO:0000313" key="11">
    <source>
        <dbReference type="EMBL" id="CUU25877.1"/>
    </source>
</evidence>
<evidence type="ECO:0000256" key="10">
    <source>
        <dbReference type="RuleBase" id="RU367149"/>
    </source>
</evidence>
<dbReference type="PANTHER" id="PTHR46997:SF1">
    <property type="entry name" value="LOW AFFINITY TRYPTOPHAN PERMEASE-RELATED"/>
    <property type="match status" value="1"/>
</dbReference>
<evidence type="ECO:0000256" key="5">
    <source>
        <dbReference type="ARBA" id="ARBA00022519"/>
    </source>
</evidence>
<keyword evidence="5 10" id="KW-0997">Cell inner membrane</keyword>
<evidence type="ECO:0000256" key="4">
    <source>
        <dbReference type="ARBA" id="ARBA00022475"/>
    </source>
</evidence>
<feature type="transmembrane region" description="Helical" evidence="10">
    <location>
        <begin position="330"/>
        <end position="349"/>
    </location>
</feature>
<keyword evidence="7 10" id="KW-0029">Amino-acid transport</keyword>
<comment type="subcellular location">
    <subcellularLocation>
        <location evidence="1 10">Cell inner membrane</location>
        <topology evidence="1 10">Multi-pass membrane protein</topology>
    </subcellularLocation>
</comment>
<dbReference type="KEGG" id="ege:EM595_p0177"/>
<evidence type="ECO:0000256" key="7">
    <source>
        <dbReference type="ARBA" id="ARBA00022970"/>
    </source>
</evidence>
<dbReference type="GO" id="GO:0015173">
    <property type="term" value="F:aromatic amino acid transmembrane transporter activity"/>
    <property type="evidence" value="ECO:0007669"/>
    <property type="project" value="UniProtKB-UniRule"/>
</dbReference>
<feature type="transmembrane region" description="Helical" evidence="10">
    <location>
        <begin position="369"/>
        <end position="388"/>
    </location>
</feature>
<feature type="transmembrane region" description="Helical" evidence="10">
    <location>
        <begin position="110"/>
        <end position="128"/>
    </location>
</feature>
<keyword evidence="12" id="KW-1185">Reference proteome</keyword>
<dbReference type="NCBIfam" id="TIGR00837">
    <property type="entry name" value="araaP"/>
    <property type="match status" value="1"/>
</dbReference>
<feature type="transmembrane region" description="Helical" evidence="10">
    <location>
        <begin position="305"/>
        <end position="324"/>
    </location>
</feature>
<keyword evidence="8 10" id="KW-1133">Transmembrane helix</keyword>
<evidence type="ECO:0000313" key="12">
    <source>
        <dbReference type="Proteomes" id="UP000059419"/>
    </source>
</evidence>
<geneLocation type="plasmid" evidence="12">
    <name>pEM01</name>
</geneLocation>
<comment type="caution">
    <text evidence="10">Lacks conserved residue(s) required for the propagation of feature annotation.</text>
</comment>
<dbReference type="InterPro" id="IPR013059">
    <property type="entry name" value="Trp_tyr_transpt"/>
</dbReference>
<keyword evidence="4 10" id="KW-1003">Cell membrane</keyword>
<evidence type="ECO:0000256" key="3">
    <source>
        <dbReference type="ARBA" id="ARBA00022448"/>
    </source>
</evidence>
<feature type="transmembrane region" description="Helical" evidence="10">
    <location>
        <begin position="30"/>
        <end position="49"/>
    </location>
</feature>
<accession>A0A0U5L9R8</accession>
<protein>
    <recommendedName>
        <fullName evidence="10">Aromatic amino acid permease</fullName>
    </recommendedName>
</protein>
<evidence type="ECO:0000256" key="2">
    <source>
        <dbReference type="ARBA" id="ARBA00005452"/>
    </source>
</evidence>
<feature type="transmembrane region" description="Helical" evidence="10">
    <location>
        <begin position="211"/>
        <end position="229"/>
    </location>
</feature>
<proteinExistence type="inferred from homology"/>
<dbReference type="PRINTS" id="PR00166">
    <property type="entry name" value="AROAAPRMEASE"/>
</dbReference>
<dbReference type="PATRIC" id="fig|1619313.3.peg.3780"/>
<evidence type="ECO:0000256" key="6">
    <source>
        <dbReference type="ARBA" id="ARBA00022692"/>
    </source>
</evidence>
<feature type="transmembrane region" description="Helical" evidence="10">
    <location>
        <begin position="140"/>
        <end position="160"/>
    </location>
</feature>
<gene>
    <name evidence="11" type="primary">mtr</name>
    <name evidence="11" type="ORF">EM595_p0177</name>
</gene>
<keyword evidence="6 10" id="KW-0812">Transmembrane</keyword>
<keyword evidence="9 10" id="KW-0472">Membrane</keyword>
<dbReference type="Pfam" id="PF03222">
    <property type="entry name" value="Trp_Tyr_perm"/>
    <property type="match status" value="1"/>
</dbReference>
<comment type="similarity">
    <text evidence="2 10">Belongs to the amino acid/polyamine transporter 2 family. Mtr/TnaB/TyrP permease subfamily.</text>
</comment>
<dbReference type="PANTHER" id="PTHR46997">
    <property type="entry name" value="LOW AFFINITY TRYPTOPHAN PERMEASE-RELATED"/>
    <property type="match status" value="1"/>
</dbReference>
<evidence type="ECO:0000256" key="9">
    <source>
        <dbReference type="ARBA" id="ARBA00023136"/>
    </source>
</evidence>